<dbReference type="InterPro" id="IPR011990">
    <property type="entry name" value="TPR-like_helical_dom_sf"/>
</dbReference>
<dbReference type="InterPro" id="IPR027417">
    <property type="entry name" value="P-loop_NTPase"/>
</dbReference>
<gene>
    <name evidence="2" type="ORF">GCM10025866_33040</name>
</gene>
<keyword evidence="3" id="KW-1185">Reference proteome</keyword>
<feature type="domain" description="Bacterial transcriptional activator" evidence="1">
    <location>
        <begin position="100"/>
        <end position="242"/>
    </location>
</feature>
<evidence type="ECO:0000313" key="2">
    <source>
        <dbReference type="EMBL" id="BDZ47395.1"/>
    </source>
</evidence>
<dbReference type="Proteomes" id="UP001321498">
    <property type="component" value="Chromosome"/>
</dbReference>
<organism evidence="2 3">
    <name type="scientific">Naasia aerilata</name>
    <dbReference type="NCBI Taxonomy" id="1162966"/>
    <lineage>
        <taxon>Bacteria</taxon>
        <taxon>Bacillati</taxon>
        <taxon>Actinomycetota</taxon>
        <taxon>Actinomycetes</taxon>
        <taxon>Micrococcales</taxon>
        <taxon>Microbacteriaceae</taxon>
        <taxon>Naasia</taxon>
    </lineage>
</organism>
<dbReference type="SMART" id="SM01043">
    <property type="entry name" value="BTAD"/>
    <property type="match status" value="1"/>
</dbReference>
<dbReference type="InterPro" id="IPR036388">
    <property type="entry name" value="WH-like_DNA-bd_sf"/>
</dbReference>
<proteinExistence type="predicted"/>
<dbReference type="InterPro" id="IPR005158">
    <property type="entry name" value="BTAD"/>
</dbReference>
<dbReference type="SUPFAM" id="SSF48452">
    <property type="entry name" value="TPR-like"/>
    <property type="match status" value="1"/>
</dbReference>
<accession>A0ABM8GGA1</accession>
<name>A0ABM8GGA1_9MICO</name>
<protein>
    <recommendedName>
        <fullName evidence="1">Bacterial transcriptional activator domain-containing protein</fullName>
    </recommendedName>
</protein>
<dbReference type="SUPFAM" id="SSF46894">
    <property type="entry name" value="C-terminal effector domain of the bipartite response regulators"/>
    <property type="match status" value="1"/>
</dbReference>
<reference evidence="3" key="1">
    <citation type="journal article" date="2019" name="Int. J. Syst. Evol. Microbiol.">
        <title>The Global Catalogue of Microorganisms (GCM) 10K type strain sequencing project: providing services to taxonomists for standard genome sequencing and annotation.</title>
        <authorList>
            <consortium name="The Broad Institute Genomics Platform"/>
            <consortium name="The Broad Institute Genome Sequencing Center for Infectious Disease"/>
            <person name="Wu L."/>
            <person name="Ma J."/>
        </authorList>
    </citation>
    <scope>NUCLEOTIDE SEQUENCE [LARGE SCALE GENOMIC DNA]</scope>
    <source>
        <strain evidence="3">NBRC 108725</strain>
    </source>
</reference>
<dbReference type="PANTHER" id="PTHR47691">
    <property type="entry name" value="REGULATOR-RELATED"/>
    <property type="match status" value="1"/>
</dbReference>
<sequence>MTAEGTEVRVRLFGSLTAMNGEGPVHVRGDIPRAIVARLAWTAGTPVPADSLIEDLWPEPPETVLSSLRAHISRLRGNGFGDVLGSGRGGYTLDVDPADVDVLRFRELVDAALREPDDAAAFEVLAEAERMWAGDPFAGLGDFPFTAAAIEELERWRVPAMERLAELRLDRRDEAKVVLAMSDLAQDRPFDERPVALLARALARSGRTSDALEAIDKHAARLAASGGADLPRRLVELRQGIVRQDPSIVAVAGDDKGTVLRNGIPIPLTRLVGRDAELDLIARGRAESRLLTLVGPAGVGKTRLAVEAARRTPATVDEVQWLVDLSAIAEPEDVARALASAVGAPSNDFDAVAARISGRRGLLLVDNAEHLIGAVAALVAELLSRCEGLGVIVTSREALRTAGERVISVEPFAGPTAGDAVELFLQRAADTGATSWTEEDRDRIADLCRRLEGIPLAIELTAARLDVLSLEEVASSLEEGIADTGSRRRGRHASLENAIAWSIRLLDERELALLSQLALFPASFSLDAVADICLVEGAASGSSR</sequence>
<dbReference type="InterPro" id="IPR016032">
    <property type="entry name" value="Sig_transdc_resp-reg_C-effctor"/>
</dbReference>
<evidence type="ECO:0000259" key="1">
    <source>
        <dbReference type="SMART" id="SM01043"/>
    </source>
</evidence>
<dbReference type="InterPro" id="IPR049945">
    <property type="entry name" value="AAA_22"/>
</dbReference>
<dbReference type="PRINTS" id="PR00364">
    <property type="entry name" value="DISEASERSIST"/>
</dbReference>
<dbReference type="Pfam" id="PF13401">
    <property type="entry name" value="AAA_22"/>
    <property type="match status" value="1"/>
</dbReference>
<dbReference type="Gene3D" id="1.25.40.10">
    <property type="entry name" value="Tetratricopeptide repeat domain"/>
    <property type="match status" value="1"/>
</dbReference>
<dbReference type="Gene3D" id="3.40.50.300">
    <property type="entry name" value="P-loop containing nucleotide triphosphate hydrolases"/>
    <property type="match status" value="1"/>
</dbReference>
<dbReference type="PANTHER" id="PTHR47691:SF3">
    <property type="entry name" value="HTH-TYPE TRANSCRIPTIONAL REGULATOR RV0890C-RELATED"/>
    <property type="match status" value="1"/>
</dbReference>
<evidence type="ECO:0000313" key="3">
    <source>
        <dbReference type="Proteomes" id="UP001321498"/>
    </source>
</evidence>
<dbReference type="Pfam" id="PF03704">
    <property type="entry name" value="BTAD"/>
    <property type="match status" value="1"/>
</dbReference>
<dbReference type="Gene3D" id="1.10.10.10">
    <property type="entry name" value="Winged helix-like DNA-binding domain superfamily/Winged helix DNA-binding domain"/>
    <property type="match status" value="1"/>
</dbReference>
<dbReference type="SUPFAM" id="SSF52540">
    <property type="entry name" value="P-loop containing nucleoside triphosphate hydrolases"/>
    <property type="match status" value="1"/>
</dbReference>
<dbReference type="EMBL" id="AP027731">
    <property type="protein sequence ID" value="BDZ47395.1"/>
    <property type="molecule type" value="Genomic_DNA"/>
</dbReference>